<dbReference type="PANTHER" id="PTHR11079:SF179">
    <property type="entry name" value="TRNA(ADENINE(34)) DEAMINASE, CHLOROPLASTIC"/>
    <property type="match status" value="1"/>
</dbReference>
<dbReference type="InterPro" id="IPR002125">
    <property type="entry name" value="CMP_dCMP_dom"/>
</dbReference>
<dbReference type="GO" id="GO:0008270">
    <property type="term" value="F:zinc ion binding"/>
    <property type="evidence" value="ECO:0007669"/>
    <property type="project" value="InterPro"/>
</dbReference>
<proteinExistence type="predicted"/>
<reference evidence="4 5" key="1">
    <citation type="submission" date="2019-03" db="EMBL/GenBank/DDBJ databases">
        <title>Complete genome sequence of Spiroplasma gladiatoris TG-1 (DSM 22552).</title>
        <authorList>
            <person name="Lin Y.-C."/>
            <person name="Chou L."/>
            <person name="Kuo C.-H."/>
        </authorList>
    </citation>
    <scope>NUCLEOTIDE SEQUENCE [LARGE SCALE GENOMIC DNA]</scope>
    <source>
        <strain evidence="4 5">TG-1</strain>
    </source>
</reference>
<dbReference type="PROSITE" id="PS00903">
    <property type="entry name" value="CYT_DCMP_DEAMINASES_1"/>
    <property type="match status" value="1"/>
</dbReference>
<organism evidence="4 5">
    <name type="scientific">Spiroplasma gladiatoris</name>
    <dbReference type="NCBI Taxonomy" id="2143"/>
    <lineage>
        <taxon>Bacteria</taxon>
        <taxon>Bacillati</taxon>
        <taxon>Mycoplasmatota</taxon>
        <taxon>Mollicutes</taxon>
        <taxon>Entomoplasmatales</taxon>
        <taxon>Spiroplasmataceae</taxon>
        <taxon>Spiroplasma</taxon>
    </lineage>
</organism>
<dbReference type="InterPro" id="IPR016193">
    <property type="entry name" value="Cytidine_deaminase-like"/>
</dbReference>
<evidence type="ECO:0000256" key="1">
    <source>
        <dbReference type="ARBA" id="ARBA00022723"/>
    </source>
</evidence>
<dbReference type="Proteomes" id="UP000294309">
    <property type="component" value="Chromosome"/>
</dbReference>
<dbReference type="GO" id="GO:0052717">
    <property type="term" value="F:tRNA-specific adenosine-34 deaminase activity"/>
    <property type="evidence" value="ECO:0007669"/>
    <property type="project" value="UniProtKB-EC"/>
</dbReference>
<dbReference type="InterPro" id="IPR016192">
    <property type="entry name" value="APOBEC/CMP_deaminase_Zn-bd"/>
</dbReference>
<dbReference type="KEGG" id="sgq:SGLAD_v1c00060"/>
<dbReference type="PANTHER" id="PTHR11079">
    <property type="entry name" value="CYTOSINE DEAMINASE FAMILY MEMBER"/>
    <property type="match status" value="1"/>
</dbReference>
<name>A0A4P7AGH1_9MOLU</name>
<dbReference type="Pfam" id="PF14437">
    <property type="entry name" value="MafB19-deam"/>
    <property type="match status" value="1"/>
</dbReference>
<dbReference type="CDD" id="cd01285">
    <property type="entry name" value="nucleoside_deaminase"/>
    <property type="match status" value="1"/>
</dbReference>
<dbReference type="Gene3D" id="3.40.140.10">
    <property type="entry name" value="Cytidine Deaminase, domain 2"/>
    <property type="match status" value="1"/>
</dbReference>
<sequence>MNVSRETKKKKNKQIIEKNKYMVILVCHCKGDVRTWSGPEGSSHKNLVPCTVTFLFGEIRYMTNEIWEKLEEKLKECEVSKDVPVAALLFKEDKIVASARNVRMQNKDIAGHAEIKVINKLYKTNNSKNLSDYNMVVTLKPCLMCIAAIEQVNISCVYYFLDNWKVPYDKYKTKINFIKINSNKNELYEITLKEFFKKLRNSM</sequence>
<keyword evidence="5" id="KW-1185">Reference proteome</keyword>
<feature type="domain" description="CMP/dCMP-type deaminase" evidence="3">
    <location>
        <begin position="62"/>
        <end position="191"/>
    </location>
</feature>
<keyword evidence="1" id="KW-0479">Metal-binding</keyword>
<evidence type="ECO:0000256" key="2">
    <source>
        <dbReference type="ARBA" id="ARBA00022833"/>
    </source>
</evidence>
<dbReference type="SUPFAM" id="SSF53927">
    <property type="entry name" value="Cytidine deaminase-like"/>
    <property type="match status" value="1"/>
</dbReference>
<evidence type="ECO:0000313" key="4">
    <source>
        <dbReference type="EMBL" id="QBQ07207.1"/>
    </source>
</evidence>
<gene>
    <name evidence="4" type="primary">tadA</name>
    <name evidence="4" type="ORF">SGLAD_v1c00060</name>
</gene>
<dbReference type="AlphaFoldDB" id="A0A4P7AGH1"/>
<dbReference type="InterPro" id="IPR058535">
    <property type="entry name" value="MafB19-deam"/>
</dbReference>
<dbReference type="GO" id="GO:0002100">
    <property type="term" value="P:tRNA wobble adenosine to inosine editing"/>
    <property type="evidence" value="ECO:0007669"/>
    <property type="project" value="InterPro"/>
</dbReference>
<evidence type="ECO:0000259" key="3">
    <source>
        <dbReference type="PROSITE" id="PS51747"/>
    </source>
</evidence>
<keyword evidence="2" id="KW-0862">Zinc</keyword>
<protein>
    <submittedName>
        <fullName evidence="4">tRNA-specific adenosine deaminase</fullName>
    </submittedName>
</protein>
<dbReference type="PROSITE" id="PS51747">
    <property type="entry name" value="CYT_DCMP_DEAMINASES_2"/>
    <property type="match status" value="1"/>
</dbReference>
<accession>A0A4P7AGH1</accession>
<evidence type="ECO:0000313" key="5">
    <source>
        <dbReference type="Proteomes" id="UP000294309"/>
    </source>
</evidence>
<dbReference type="EMBL" id="CP038013">
    <property type="protein sequence ID" value="QBQ07207.1"/>
    <property type="molecule type" value="Genomic_DNA"/>
</dbReference>